<evidence type="ECO:0000313" key="8">
    <source>
        <dbReference type="Proteomes" id="UP001189429"/>
    </source>
</evidence>
<comment type="catalytic activity">
    <reaction evidence="5">
        <text>L-glutamyl-[protein] + L-glutamate + ATP = gamma-L-glutamyl-L-glutamyl-[protein] + ADP + phosphate + H(+)</text>
        <dbReference type="Rhea" id="RHEA:60144"/>
        <dbReference type="Rhea" id="RHEA-COMP:10208"/>
        <dbReference type="Rhea" id="RHEA-COMP:15517"/>
        <dbReference type="ChEBI" id="CHEBI:15378"/>
        <dbReference type="ChEBI" id="CHEBI:29973"/>
        <dbReference type="ChEBI" id="CHEBI:29985"/>
        <dbReference type="ChEBI" id="CHEBI:30616"/>
        <dbReference type="ChEBI" id="CHEBI:43474"/>
        <dbReference type="ChEBI" id="CHEBI:143622"/>
        <dbReference type="ChEBI" id="CHEBI:456216"/>
    </reaction>
    <physiologicalReaction direction="left-to-right" evidence="5">
        <dbReference type="Rhea" id="RHEA:60145"/>
    </physiologicalReaction>
</comment>
<protein>
    <recommendedName>
        <fullName evidence="4">Tubulin--tyrosine ligase-like protein 5</fullName>
    </recommendedName>
</protein>
<evidence type="ECO:0000256" key="5">
    <source>
        <dbReference type="ARBA" id="ARBA00049274"/>
    </source>
</evidence>
<evidence type="ECO:0000256" key="3">
    <source>
        <dbReference type="ARBA" id="ARBA00022840"/>
    </source>
</evidence>
<name>A0ABN9W457_9DINO</name>
<evidence type="ECO:0000256" key="1">
    <source>
        <dbReference type="ARBA" id="ARBA00022598"/>
    </source>
</evidence>
<dbReference type="PANTHER" id="PTHR12241:SF145">
    <property type="entry name" value="TUBULIN POLYGLUTAMYLASE TTLL5"/>
    <property type="match status" value="1"/>
</dbReference>
<dbReference type="PROSITE" id="PS51221">
    <property type="entry name" value="TTL"/>
    <property type="match status" value="1"/>
</dbReference>
<feature type="non-terminal residue" evidence="7">
    <location>
        <position position="81"/>
    </location>
</feature>
<keyword evidence="2" id="KW-0547">Nucleotide-binding</keyword>
<accession>A0ABN9W457</accession>
<proteinExistence type="predicted"/>
<evidence type="ECO:0000313" key="7">
    <source>
        <dbReference type="EMBL" id="CAK0880867.1"/>
    </source>
</evidence>
<keyword evidence="1" id="KW-0436">Ligase</keyword>
<comment type="caution">
    <text evidence="7">The sequence shown here is derived from an EMBL/GenBank/DDBJ whole genome shotgun (WGS) entry which is preliminary data.</text>
</comment>
<evidence type="ECO:0000256" key="4">
    <source>
        <dbReference type="ARBA" id="ARBA00041448"/>
    </source>
</evidence>
<feature type="compositionally biased region" description="Basic and acidic residues" evidence="6">
    <location>
        <begin position="72"/>
        <end position="81"/>
    </location>
</feature>
<dbReference type="EMBL" id="CAUYUJ010018126">
    <property type="protein sequence ID" value="CAK0880867.1"/>
    <property type="molecule type" value="Genomic_DNA"/>
</dbReference>
<dbReference type="InterPro" id="IPR004344">
    <property type="entry name" value="TTL/TTLL_fam"/>
</dbReference>
<dbReference type="Pfam" id="PF03133">
    <property type="entry name" value="TTL"/>
    <property type="match status" value="1"/>
</dbReference>
<dbReference type="Proteomes" id="UP001189429">
    <property type="component" value="Unassembled WGS sequence"/>
</dbReference>
<feature type="region of interest" description="Disordered" evidence="6">
    <location>
        <begin position="57"/>
        <end position="81"/>
    </location>
</feature>
<sequence>MYGFDVLVDDQLRPWLLEVNICPSLSSGSPLDKRIKTKEGFVADTFTLVGLRVPPSMWRQTGDRPAGAADDAGAHDGEHGE</sequence>
<evidence type="ECO:0000256" key="2">
    <source>
        <dbReference type="ARBA" id="ARBA00022741"/>
    </source>
</evidence>
<keyword evidence="3" id="KW-0067">ATP-binding</keyword>
<reference evidence="7" key="1">
    <citation type="submission" date="2023-10" db="EMBL/GenBank/DDBJ databases">
        <authorList>
            <person name="Chen Y."/>
            <person name="Shah S."/>
            <person name="Dougan E. K."/>
            <person name="Thang M."/>
            <person name="Chan C."/>
        </authorList>
    </citation>
    <scope>NUCLEOTIDE SEQUENCE [LARGE SCALE GENOMIC DNA]</scope>
</reference>
<dbReference type="Gene3D" id="3.30.470.20">
    <property type="entry name" value="ATP-grasp fold, B domain"/>
    <property type="match status" value="1"/>
</dbReference>
<organism evidence="7 8">
    <name type="scientific">Prorocentrum cordatum</name>
    <dbReference type="NCBI Taxonomy" id="2364126"/>
    <lineage>
        <taxon>Eukaryota</taxon>
        <taxon>Sar</taxon>
        <taxon>Alveolata</taxon>
        <taxon>Dinophyceae</taxon>
        <taxon>Prorocentrales</taxon>
        <taxon>Prorocentraceae</taxon>
        <taxon>Prorocentrum</taxon>
    </lineage>
</organism>
<keyword evidence="8" id="KW-1185">Reference proteome</keyword>
<evidence type="ECO:0000256" key="6">
    <source>
        <dbReference type="SAM" id="MobiDB-lite"/>
    </source>
</evidence>
<gene>
    <name evidence="7" type="ORF">PCOR1329_LOCUS63889</name>
</gene>
<dbReference type="PANTHER" id="PTHR12241">
    <property type="entry name" value="TUBULIN POLYGLUTAMYLASE"/>
    <property type="match status" value="1"/>
</dbReference>